<evidence type="ECO:0000259" key="1">
    <source>
        <dbReference type="Pfam" id="PF00561"/>
    </source>
</evidence>
<feature type="domain" description="AB hydrolase-1" evidence="1">
    <location>
        <begin position="17"/>
        <end position="145"/>
    </location>
</feature>
<dbReference type="Pfam" id="PF00561">
    <property type="entry name" value="Abhydrolase_1"/>
    <property type="match status" value="1"/>
</dbReference>
<keyword evidence="3" id="KW-1185">Reference proteome</keyword>
<dbReference type="GO" id="GO:0016020">
    <property type="term" value="C:membrane"/>
    <property type="evidence" value="ECO:0007669"/>
    <property type="project" value="TreeGrafter"/>
</dbReference>
<dbReference type="InterPro" id="IPR050266">
    <property type="entry name" value="AB_hydrolase_sf"/>
</dbReference>
<evidence type="ECO:0000313" key="2">
    <source>
        <dbReference type="EMBL" id="SKC68974.1"/>
    </source>
</evidence>
<dbReference type="PANTHER" id="PTHR43798">
    <property type="entry name" value="MONOACYLGLYCEROL LIPASE"/>
    <property type="match status" value="1"/>
</dbReference>
<dbReference type="PANTHER" id="PTHR43798:SF33">
    <property type="entry name" value="HYDROLASE, PUTATIVE (AFU_ORTHOLOGUE AFUA_2G14860)-RELATED"/>
    <property type="match status" value="1"/>
</dbReference>
<dbReference type="EMBL" id="FUZP01000003">
    <property type="protein sequence ID" value="SKC68974.1"/>
    <property type="molecule type" value="Genomic_DNA"/>
</dbReference>
<dbReference type="AlphaFoldDB" id="A0A1T5KZ32"/>
<dbReference type="InterPro" id="IPR029058">
    <property type="entry name" value="AB_hydrolase_fold"/>
</dbReference>
<evidence type="ECO:0000313" key="3">
    <source>
        <dbReference type="Proteomes" id="UP000190857"/>
    </source>
</evidence>
<dbReference type="PRINTS" id="PR00111">
    <property type="entry name" value="ABHYDROLASE"/>
</dbReference>
<dbReference type="InterPro" id="IPR000073">
    <property type="entry name" value="AB_hydrolase_1"/>
</dbReference>
<dbReference type="Proteomes" id="UP000190857">
    <property type="component" value="Unassembled WGS sequence"/>
</dbReference>
<organism evidence="2 3">
    <name type="scientific">Okibacterium fritillariae</name>
    <dbReference type="NCBI Taxonomy" id="123320"/>
    <lineage>
        <taxon>Bacteria</taxon>
        <taxon>Bacillati</taxon>
        <taxon>Actinomycetota</taxon>
        <taxon>Actinomycetes</taxon>
        <taxon>Micrococcales</taxon>
        <taxon>Microbacteriaceae</taxon>
        <taxon>Okibacterium</taxon>
    </lineage>
</organism>
<dbReference type="SUPFAM" id="SSF53474">
    <property type="entry name" value="alpha/beta-Hydrolases"/>
    <property type="match status" value="1"/>
</dbReference>
<name>A0A1T5KZ32_9MICO</name>
<accession>A0A1T5KZ32</accession>
<dbReference type="STRING" id="123320.SAMN06309945_2727"/>
<dbReference type="OrthoDB" id="63519at2"/>
<dbReference type="GO" id="GO:0003824">
    <property type="term" value="F:catalytic activity"/>
    <property type="evidence" value="ECO:0007669"/>
    <property type="project" value="UniProtKB-ARBA"/>
</dbReference>
<dbReference type="Gene3D" id="3.40.50.1820">
    <property type="entry name" value="alpha/beta hydrolase"/>
    <property type="match status" value="1"/>
</dbReference>
<protein>
    <submittedName>
        <fullName evidence="2">Pimeloyl-ACP methyl ester carboxylesterase</fullName>
    </submittedName>
</protein>
<reference evidence="2 3" key="1">
    <citation type="submission" date="2017-02" db="EMBL/GenBank/DDBJ databases">
        <authorList>
            <person name="Peterson S.W."/>
        </authorList>
    </citation>
    <scope>NUCLEOTIDE SEQUENCE [LARGE SCALE GENOMIC DNA]</scope>
    <source>
        <strain evidence="2 3">VKM Ac-2059</strain>
    </source>
</reference>
<proteinExistence type="predicted"/>
<gene>
    <name evidence="2" type="ORF">SAMN06309945_2727</name>
</gene>
<sequence>MSDGTVISYTVFDGAGPAVVILHGLAGSSREFVPTAEALPGRRVILIDQRGHGRSTRVPADTSRAAFVADAARVIEAESSGPVDLVGQSMGAHTAMLVAAAHPHLIRKLVLLEGNEGGGSPEEHADLAQFFHSWQVPFATREQAQESLGGGPLAQAWAADLEARPDGLYPRFDPDVMAQTIRHLATPRWEEWTSVLAPTLVVYADGGMFTEEQKARFVAGGANVQRVDLLGASHDAHLDAFDRWVDSLADFIAEGEVSLLK</sequence>